<dbReference type="AlphaFoldDB" id="A0A3Q4GZ26"/>
<dbReference type="Ensembl" id="ENSNBRT00000009419.1">
    <property type="protein sequence ID" value="ENSNBRP00000009157.1"/>
    <property type="gene ID" value="ENSNBRG00000007154.1"/>
</dbReference>
<evidence type="ECO:0000313" key="1">
    <source>
        <dbReference type="Ensembl" id="ENSNBRP00000009157.1"/>
    </source>
</evidence>
<proteinExistence type="predicted"/>
<name>A0A3Q4GZ26_NEOBR</name>
<reference evidence="1" key="2">
    <citation type="submission" date="2025-09" db="UniProtKB">
        <authorList>
            <consortium name="Ensembl"/>
        </authorList>
    </citation>
    <scope>IDENTIFICATION</scope>
</reference>
<reference evidence="1" key="1">
    <citation type="submission" date="2025-08" db="UniProtKB">
        <authorList>
            <consortium name="Ensembl"/>
        </authorList>
    </citation>
    <scope>IDENTIFICATION</scope>
</reference>
<evidence type="ECO:0000313" key="2">
    <source>
        <dbReference type="Proteomes" id="UP000261580"/>
    </source>
</evidence>
<protein>
    <submittedName>
        <fullName evidence="1">Uncharacterized protein</fullName>
    </submittedName>
</protein>
<sequence length="93" mass="10879">MCSFIVLMLPNKRNNRGYKLSANHPTYTLVHMARVTHTSVLEQHMLPSRLCLFQATHCQTTLQDYKSKRQWVLNRPACRSPTENVLGIMKYKM</sequence>
<keyword evidence="2" id="KW-1185">Reference proteome</keyword>
<dbReference type="Proteomes" id="UP000261580">
    <property type="component" value="Unassembled WGS sequence"/>
</dbReference>
<organism evidence="1 2">
    <name type="scientific">Neolamprologus brichardi</name>
    <name type="common">Fairy cichlid</name>
    <name type="synonym">Lamprologus brichardi</name>
    <dbReference type="NCBI Taxonomy" id="32507"/>
    <lineage>
        <taxon>Eukaryota</taxon>
        <taxon>Metazoa</taxon>
        <taxon>Chordata</taxon>
        <taxon>Craniata</taxon>
        <taxon>Vertebrata</taxon>
        <taxon>Euteleostomi</taxon>
        <taxon>Actinopterygii</taxon>
        <taxon>Neopterygii</taxon>
        <taxon>Teleostei</taxon>
        <taxon>Neoteleostei</taxon>
        <taxon>Acanthomorphata</taxon>
        <taxon>Ovalentaria</taxon>
        <taxon>Cichlomorphae</taxon>
        <taxon>Cichliformes</taxon>
        <taxon>Cichlidae</taxon>
        <taxon>African cichlids</taxon>
        <taxon>Pseudocrenilabrinae</taxon>
        <taxon>Lamprologini</taxon>
        <taxon>Neolamprologus</taxon>
    </lineage>
</organism>
<accession>A0A3Q4GZ26</accession>